<accession>A0A9W9BPQ4</accession>
<dbReference type="AlphaFoldDB" id="A0A9W9BPQ4"/>
<sequence length="103" mass="11405">MASSSAKFAIAEDGAIQLGGTLGETNVAVWNPVLPAAFDNARDATYFSRLETRHPYQMLKAAFDLTPDVEQTFCLSVNNVILVFSATPEEHHQHLRKIRKVAF</sequence>
<dbReference type="Proteomes" id="UP001140502">
    <property type="component" value="Unassembled WGS sequence"/>
</dbReference>
<name>A0A9W9BPQ4_9HYPO</name>
<organism evidence="1 2">
    <name type="scientific">Fusarium piperis</name>
    <dbReference type="NCBI Taxonomy" id="1435070"/>
    <lineage>
        <taxon>Eukaryota</taxon>
        <taxon>Fungi</taxon>
        <taxon>Dikarya</taxon>
        <taxon>Ascomycota</taxon>
        <taxon>Pezizomycotina</taxon>
        <taxon>Sordariomycetes</taxon>
        <taxon>Hypocreomycetidae</taxon>
        <taxon>Hypocreales</taxon>
        <taxon>Nectriaceae</taxon>
        <taxon>Fusarium</taxon>
        <taxon>Fusarium solani species complex</taxon>
    </lineage>
</organism>
<dbReference type="OrthoDB" id="5280080at2759"/>
<proteinExistence type="predicted"/>
<keyword evidence="2" id="KW-1185">Reference proteome</keyword>
<protein>
    <submittedName>
        <fullName evidence="1">Uncharacterized protein</fullName>
    </submittedName>
</protein>
<evidence type="ECO:0000313" key="1">
    <source>
        <dbReference type="EMBL" id="KAJ4319433.1"/>
    </source>
</evidence>
<evidence type="ECO:0000313" key="2">
    <source>
        <dbReference type="Proteomes" id="UP001140502"/>
    </source>
</evidence>
<reference evidence="1" key="1">
    <citation type="submission" date="2022-10" db="EMBL/GenBank/DDBJ databases">
        <title>Tapping the CABI collections for fungal endophytes: first genome assemblies for Collariella, Neodidymelliopsis, Ascochyta clinopodiicola, Didymella pomorum, Didymosphaeria variabile, Neocosmospora piperis and Neocucurbitaria cava.</title>
        <authorList>
            <person name="Hill R."/>
        </authorList>
    </citation>
    <scope>NUCLEOTIDE SEQUENCE</scope>
    <source>
        <strain evidence="1">IMI 366586</strain>
    </source>
</reference>
<dbReference type="EMBL" id="JAPEUR010000124">
    <property type="protein sequence ID" value="KAJ4319433.1"/>
    <property type="molecule type" value="Genomic_DNA"/>
</dbReference>
<gene>
    <name evidence="1" type="ORF">N0V84_006335</name>
</gene>
<comment type="caution">
    <text evidence="1">The sequence shown here is derived from an EMBL/GenBank/DDBJ whole genome shotgun (WGS) entry which is preliminary data.</text>
</comment>